<evidence type="ECO:0000313" key="12">
    <source>
        <dbReference type="Proteomes" id="UP000264702"/>
    </source>
</evidence>
<comment type="subcellular location">
    <subcellularLocation>
        <location evidence="1 7">Cytoplasm</location>
    </subcellularLocation>
</comment>
<dbReference type="AlphaFoldDB" id="A0A372IP92"/>
<keyword evidence="3 7" id="KW-0963">Cytoplasm</keyword>
<evidence type="ECO:0000259" key="10">
    <source>
        <dbReference type="SMART" id="SM00245"/>
    </source>
</evidence>
<evidence type="ECO:0000256" key="5">
    <source>
        <dbReference type="ARBA" id="ARBA00022801"/>
    </source>
</evidence>
<dbReference type="SUPFAM" id="SSF69304">
    <property type="entry name" value="Tricorn protease N-terminal domain"/>
    <property type="match status" value="2"/>
</dbReference>
<feature type="compositionally biased region" description="Basic and acidic residues" evidence="9">
    <location>
        <begin position="1092"/>
        <end position="1101"/>
    </location>
</feature>
<dbReference type="PANTHER" id="PTHR43253">
    <property type="entry name" value="TRICORN PROTEASE HOMOLOG 2-RELATED"/>
    <property type="match status" value="1"/>
</dbReference>
<dbReference type="Gene3D" id="2.130.10.10">
    <property type="entry name" value="YVTN repeat-like/Quinoprotein amine dehydrogenase"/>
    <property type="match status" value="1"/>
</dbReference>
<dbReference type="Pfam" id="PF14685">
    <property type="entry name" value="PDZ_Tricorn"/>
    <property type="match status" value="1"/>
</dbReference>
<dbReference type="Gene3D" id="3.30.750.44">
    <property type="match status" value="1"/>
</dbReference>
<reference evidence="11 12" key="1">
    <citation type="submission" date="2018-08" db="EMBL/GenBank/DDBJ databases">
        <title>Acidipila sp. 4G-K13, an acidobacterium isolated from forest soil.</title>
        <authorList>
            <person name="Gao Z.-H."/>
            <person name="Qiu L.-H."/>
        </authorList>
    </citation>
    <scope>NUCLEOTIDE SEQUENCE [LARGE SCALE GENOMIC DNA]</scope>
    <source>
        <strain evidence="11 12">4G-K13</strain>
    </source>
</reference>
<protein>
    <recommendedName>
        <fullName evidence="7">Tricorn protease homolog</fullName>
        <ecNumber evidence="7">3.4.21.-</ecNumber>
    </recommendedName>
</protein>
<dbReference type="SUPFAM" id="SSF52096">
    <property type="entry name" value="ClpP/crotonase"/>
    <property type="match status" value="1"/>
</dbReference>
<dbReference type="InterPro" id="IPR012393">
    <property type="entry name" value="Tricorn_protease"/>
</dbReference>
<dbReference type="GO" id="GO:0005737">
    <property type="term" value="C:cytoplasm"/>
    <property type="evidence" value="ECO:0007669"/>
    <property type="project" value="UniProtKB-SubCell"/>
</dbReference>
<evidence type="ECO:0000256" key="9">
    <source>
        <dbReference type="SAM" id="MobiDB-lite"/>
    </source>
</evidence>
<name>A0A372IP92_9BACT</name>
<dbReference type="OrthoDB" id="9812068at2"/>
<feature type="domain" description="Tail specific protease" evidence="10">
    <location>
        <begin position="867"/>
        <end position="1051"/>
    </location>
</feature>
<keyword evidence="5 7" id="KW-0378">Hydrolase</keyword>
<feature type="active site" description="Charge relay system" evidence="8">
    <location>
        <position position="761"/>
    </location>
</feature>
<dbReference type="InterPro" id="IPR029045">
    <property type="entry name" value="ClpP/crotonase-like_dom_sf"/>
</dbReference>
<dbReference type="EC" id="3.4.21.-" evidence="7"/>
<evidence type="ECO:0000256" key="1">
    <source>
        <dbReference type="ARBA" id="ARBA00004496"/>
    </source>
</evidence>
<dbReference type="Proteomes" id="UP000264702">
    <property type="component" value="Unassembled WGS sequence"/>
</dbReference>
<evidence type="ECO:0000256" key="7">
    <source>
        <dbReference type="PIRNR" id="PIRNR036421"/>
    </source>
</evidence>
<comment type="caution">
    <text evidence="11">The sequence shown here is derived from an EMBL/GenBank/DDBJ whole genome shotgun (WGS) entry which is preliminary data.</text>
</comment>
<dbReference type="Pfam" id="PF26549">
    <property type="entry name" value="Tricorn_N"/>
    <property type="match status" value="1"/>
</dbReference>
<sequence length="1101" mass="121237">MAEPLLLLNPSLSRDQIAFRHADDIWTVSRNGGEAERLTSSASVIAGPFFSPDGYTLAYSARVNGNIDVYTIPANGGVPHRITYHPGPDIIAGWTPDGRELLFLSGRTSWNDFDKLYHIRADGSGLPTEYALPSADSGSLSPDGKQIAYTPFNQWQKAWKRYRGGQTEPVWIVDLASLDLTKVPRENSNDSNPMWMGDKVYFLSDRNGPVTLFSYDTKSKQVQQLVENKGFDLKSASAGPGGIVYEQFGSIHLYDIAANAEHVVDITLRGELPALEPHLAIIDPHAILNAEISPTGQRAVFEARGDIFTVPAEKGDTRNLTNTSNAAERDPSWSPDGKTIAYFSDASGEYQLFLRAQNGLAAPKVIDLGPGASFFYSPRWSPDSKRLLYGDKKLNLWYVDIESGHPVKIDTDNYEGFGNAANAHWSPDGKWVAYLKTLHNFMHAIYLYSLDTQKSTQITDGMSDVGDLAFDRNGKYLYFIASTNIGPSVDGFDLSSLDRAATSSAYVVVLSKDLPSPIPPESDDENAKKDEAKDKDKDKDKDQKPAAGDEAKKPDEKSGSKDEAKKEEPKLPTVKIDFDGIDQRILALPIPPRNYIAIATGKEGVLYLAEGSPFANPSHGDGAGIRSLWRFNLEKRDTDEVLRNVDAFTVSFNGEKLLYKKGEAWLIAGADELKPGATDASAGKPLNLGGMQATEDPRAEWRQMYHETWRIERDFFYDPGHHGLDLAKAEARYRPWLDGIGSRDELDYLFEEMLGEITVGHMFVRGPNEPDHSPHTGLLGADYSLENGRYRFARIYNGENWNPSLHAPLTQPGVNVKEGEYLLAVNGRDLRATDNLYSFFEGTAGKQVVLHVGQNADGSGGRDVTVVTVESEHGLRNLAFIEANRRKVDAMTHSQVAYVYMPNTGGGGFISFNRYFYAQVDKKAVIIDERYNEGGQIADSVIDTLRRVPMSNYETREGDPVTDPAGAIFGPKAMLINQSAGSGGDLMPWYFRKAGLGPLIGERTWGGLVGIGGYPVLLDGGRITAPRTALYGLTGSFEVENHGITPDIEVEYDPKSVAAGHDPQLDRAVEYVTGQLKEHPLPIYPKPPYPDYHQHDGLGTH</sequence>
<dbReference type="InterPro" id="IPR015943">
    <property type="entry name" value="WD40/YVTN_repeat-like_dom_sf"/>
</dbReference>
<feature type="active site" description="Charge relay system" evidence="8">
    <location>
        <position position="1040"/>
    </location>
</feature>
<dbReference type="SMART" id="SM00245">
    <property type="entry name" value="TSPc"/>
    <property type="match status" value="1"/>
</dbReference>
<keyword evidence="4 7" id="KW-0645">Protease</keyword>
<evidence type="ECO:0000256" key="6">
    <source>
        <dbReference type="ARBA" id="ARBA00022825"/>
    </source>
</evidence>
<dbReference type="InterPro" id="IPR029414">
    <property type="entry name" value="Tricorn_PDZ"/>
</dbReference>
<accession>A0A372IP92</accession>
<evidence type="ECO:0000256" key="4">
    <source>
        <dbReference type="ARBA" id="ARBA00022670"/>
    </source>
</evidence>
<comment type="function">
    <text evidence="7">Degrades oligopeptides.</text>
</comment>
<comment type="similarity">
    <text evidence="2 7">Belongs to the peptidase S41B family.</text>
</comment>
<dbReference type="Pfam" id="PF26550">
    <property type="entry name" value="Tricorn_2nd"/>
    <property type="match status" value="1"/>
</dbReference>
<feature type="region of interest" description="Disordered" evidence="9">
    <location>
        <begin position="1082"/>
        <end position="1101"/>
    </location>
</feature>
<dbReference type="InterPro" id="IPR036034">
    <property type="entry name" value="PDZ_sf"/>
</dbReference>
<proteinExistence type="inferred from homology"/>
<dbReference type="Pfam" id="PF03572">
    <property type="entry name" value="Peptidase_S41"/>
    <property type="match status" value="1"/>
</dbReference>
<dbReference type="GO" id="GO:0008236">
    <property type="term" value="F:serine-type peptidase activity"/>
    <property type="evidence" value="ECO:0007669"/>
    <property type="project" value="UniProtKB-UniRule"/>
</dbReference>
<evidence type="ECO:0000256" key="2">
    <source>
        <dbReference type="ARBA" id="ARBA00008524"/>
    </source>
</evidence>
<dbReference type="CDD" id="cd07562">
    <property type="entry name" value="Peptidase_S41_TRI"/>
    <property type="match status" value="1"/>
</dbReference>
<feature type="active site" description="Nucleophile" evidence="8">
    <location>
        <position position="982"/>
    </location>
</feature>
<dbReference type="SUPFAM" id="SSF50156">
    <property type="entry name" value="PDZ domain-like"/>
    <property type="match status" value="1"/>
</dbReference>
<dbReference type="GO" id="GO:0006508">
    <property type="term" value="P:proteolysis"/>
    <property type="evidence" value="ECO:0007669"/>
    <property type="project" value="UniProtKB-UniRule"/>
</dbReference>
<dbReference type="InterPro" id="IPR005151">
    <property type="entry name" value="Tail-specific_protease"/>
</dbReference>
<feature type="region of interest" description="Disordered" evidence="9">
    <location>
        <begin position="513"/>
        <end position="571"/>
    </location>
</feature>
<evidence type="ECO:0000256" key="3">
    <source>
        <dbReference type="ARBA" id="ARBA00022490"/>
    </source>
</evidence>
<organism evidence="11 12">
    <name type="scientific">Paracidobacterium acidisoli</name>
    <dbReference type="NCBI Taxonomy" id="2303751"/>
    <lineage>
        <taxon>Bacteria</taxon>
        <taxon>Pseudomonadati</taxon>
        <taxon>Acidobacteriota</taxon>
        <taxon>Terriglobia</taxon>
        <taxon>Terriglobales</taxon>
        <taxon>Acidobacteriaceae</taxon>
        <taxon>Paracidobacterium</taxon>
    </lineage>
</organism>
<dbReference type="Gene3D" id="2.120.10.60">
    <property type="entry name" value="Tricorn protease N-terminal domain"/>
    <property type="match status" value="1"/>
</dbReference>
<dbReference type="PANTHER" id="PTHR43253:SF1">
    <property type="entry name" value="TRICORN PROTEASE HOMOLOG 2-RELATED"/>
    <property type="match status" value="1"/>
</dbReference>
<dbReference type="EMBL" id="QVQT01000004">
    <property type="protein sequence ID" value="RFU16551.1"/>
    <property type="molecule type" value="Genomic_DNA"/>
</dbReference>
<evidence type="ECO:0000256" key="8">
    <source>
        <dbReference type="PIRSR" id="PIRSR036421-1"/>
    </source>
</evidence>
<dbReference type="PIRSF" id="PIRSF036421">
    <property type="entry name" value="Tricorn_protease"/>
    <property type="match status" value="1"/>
</dbReference>
<gene>
    <name evidence="11" type="ORF">D0Y96_12720</name>
</gene>
<dbReference type="InterPro" id="IPR028204">
    <property type="entry name" value="Tricorn_C1"/>
</dbReference>
<dbReference type="Gene3D" id="2.30.42.10">
    <property type="match status" value="1"/>
</dbReference>
<keyword evidence="12" id="KW-1185">Reference proteome</keyword>
<evidence type="ECO:0000313" key="11">
    <source>
        <dbReference type="EMBL" id="RFU16551.1"/>
    </source>
</evidence>
<feature type="compositionally biased region" description="Basic and acidic residues" evidence="9">
    <location>
        <begin position="525"/>
        <end position="571"/>
    </location>
</feature>
<dbReference type="Pfam" id="PF14684">
    <property type="entry name" value="Tricorn_C1"/>
    <property type="match status" value="1"/>
</dbReference>
<keyword evidence="6 7" id="KW-0720">Serine protease</keyword>
<dbReference type="Gene3D" id="3.90.226.10">
    <property type="entry name" value="2-enoyl-CoA Hydratase, Chain A, domain 1"/>
    <property type="match status" value="1"/>
</dbReference>